<gene>
    <name evidence="2" type="ORF">SNA_31175</name>
</gene>
<comment type="caution">
    <text evidence="2">The sequence shown here is derived from an EMBL/GenBank/DDBJ whole genome shotgun (WGS) entry which is preliminary data.</text>
</comment>
<accession>A0A0D7CF98</accession>
<feature type="compositionally biased region" description="Low complexity" evidence="1">
    <location>
        <begin position="29"/>
        <end position="48"/>
    </location>
</feature>
<evidence type="ECO:0000313" key="3">
    <source>
        <dbReference type="Proteomes" id="UP000032458"/>
    </source>
</evidence>
<reference evidence="2 3" key="1">
    <citation type="submission" date="2014-09" db="EMBL/GenBank/DDBJ databases">
        <title>Draft genome sequence of Streptomyces natalensis ATCC 27448, producer of the antifungal pimaricin.</title>
        <authorList>
            <person name="Mendes M.V."/>
            <person name="Beites T."/>
            <person name="Pires S."/>
            <person name="Santos C.L."/>
            <person name="Moradas-Ferreira P."/>
        </authorList>
    </citation>
    <scope>NUCLEOTIDE SEQUENCE [LARGE SCALE GENOMIC DNA]</scope>
    <source>
        <strain evidence="2 3">ATCC 27448</strain>
    </source>
</reference>
<protein>
    <submittedName>
        <fullName evidence="2">Uncharacterized protein</fullName>
    </submittedName>
</protein>
<dbReference type="EMBL" id="JRKI01000045">
    <property type="protein sequence ID" value="KIZ14919.1"/>
    <property type="molecule type" value="Genomic_DNA"/>
</dbReference>
<dbReference type="PATRIC" id="fig|1240678.4.peg.6671"/>
<feature type="region of interest" description="Disordered" evidence="1">
    <location>
        <begin position="126"/>
        <end position="150"/>
    </location>
</feature>
<evidence type="ECO:0000313" key="2">
    <source>
        <dbReference type="EMBL" id="KIZ14919.1"/>
    </source>
</evidence>
<feature type="region of interest" description="Disordered" evidence="1">
    <location>
        <begin position="24"/>
        <end position="48"/>
    </location>
</feature>
<proteinExistence type="predicted"/>
<dbReference type="Proteomes" id="UP000032458">
    <property type="component" value="Unassembled WGS sequence"/>
</dbReference>
<keyword evidence="3" id="KW-1185">Reference proteome</keyword>
<organism evidence="2 3">
    <name type="scientific">Streptomyces natalensis ATCC 27448</name>
    <dbReference type="NCBI Taxonomy" id="1240678"/>
    <lineage>
        <taxon>Bacteria</taxon>
        <taxon>Bacillati</taxon>
        <taxon>Actinomycetota</taxon>
        <taxon>Actinomycetes</taxon>
        <taxon>Kitasatosporales</taxon>
        <taxon>Streptomycetaceae</taxon>
        <taxon>Streptomyces</taxon>
    </lineage>
</organism>
<evidence type="ECO:0000256" key="1">
    <source>
        <dbReference type="SAM" id="MobiDB-lite"/>
    </source>
</evidence>
<sequence>MWIGIGVGLVLAVPLVSCSAGGGRGDGAAGSASATTGTSPSSARTAPAVEPAAYRRTLASTLGPLNGALRAVDRAQAGGPLDKAMAAAAQKAEAAAAALDTARTPDNATAGNGRLASALRSLGQDLRSARGGGGRCAASPRVELGTASGPKEVKEASRALTALGYDAALDLPRTEQAKHRRLGNGTLIRDGSRGGLGRLTIDNGTGTDAVVSLTRGSRTALSVYVRHGSDTTVGSVSSGSYTVYFTTGEDWDGGKRSFTRQCSFQKFDDTADFRTVRVAGGTQYTVLRFTLNKVIGGNATTSDVPPGEFPS</sequence>
<dbReference type="AlphaFoldDB" id="A0A0D7CF98"/>
<name>A0A0D7CF98_9ACTN</name>